<dbReference type="Pfam" id="PF01261">
    <property type="entry name" value="AP_endonuc_2"/>
    <property type="match status" value="1"/>
</dbReference>
<comment type="caution">
    <text evidence="4">The sequence shown here is derived from an EMBL/GenBank/DDBJ whole genome shotgun (WGS) entry which is preliminary data.</text>
</comment>
<dbReference type="NCBIfam" id="TIGR00542">
    <property type="entry name" value="hxl6Piso_put"/>
    <property type="match status" value="1"/>
</dbReference>
<proteinExistence type="predicted"/>
<dbReference type="PANTHER" id="PTHR43489:SF1">
    <property type="entry name" value="L-RIBULOSE-5-PHOSPHATE 3-EPIMERASE SGBU-RELATED"/>
    <property type="match status" value="1"/>
</dbReference>
<feature type="domain" description="Xylose isomerase-like TIM barrel" evidence="3">
    <location>
        <begin position="25"/>
        <end position="267"/>
    </location>
</feature>
<dbReference type="Proteomes" id="UP001240643">
    <property type="component" value="Unassembled WGS sequence"/>
</dbReference>
<evidence type="ECO:0000256" key="2">
    <source>
        <dbReference type="NCBIfam" id="TIGR00542"/>
    </source>
</evidence>
<accession>A0ABU0LZG5</accession>
<name>A0ABU0LZG5_9BACT</name>
<dbReference type="GO" id="GO:0034015">
    <property type="term" value="F:L-ribulose-5-phosphate 3-epimerase activity"/>
    <property type="evidence" value="ECO:0007669"/>
    <property type="project" value="UniProtKB-EC"/>
</dbReference>
<dbReference type="EMBL" id="JAUSWO010000001">
    <property type="protein sequence ID" value="MDQ0514102.1"/>
    <property type="molecule type" value="Genomic_DNA"/>
</dbReference>
<dbReference type="RefSeq" id="WP_256547208.1">
    <property type="nucleotide sequence ID" value="NZ_CP101809.1"/>
</dbReference>
<dbReference type="InterPro" id="IPR050417">
    <property type="entry name" value="Sugar_Epim/Isomerase"/>
</dbReference>
<dbReference type="InterPro" id="IPR004560">
    <property type="entry name" value="L-Ru-5P_3-Epase"/>
</dbReference>
<dbReference type="SUPFAM" id="SSF51658">
    <property type="entry name" value="Xylose isomerase-like"/>
    <property type="match status" value="1"/>
</dbReference>
<gene>
    <name evidence="4" type="ORF">J2Z62_000540</name>
</gene>
<evidence type="ECO:0000256" key="1">
    <source>
        <dbReference type="ARBA" id="ARBA00023235"/>
    </source>
</evidence>
<sequence>MIKTQLGLYEKALHDQLTLEQKVLLAKQAQFAFLELSIDESESRLARLDWSDQEWIKLKDFLDQHQFRFGSLCLSGHRKYPLGSSDPVVREHSVRMLEKALRICQILDIKIIQLAGYDVFYEPSTPETQAWFATNLKLIAQKAAAAGVYLGIETMDTPFLGTATRCRKYVDLVNSPYLQIYPDIGNLSQWTDRPEQDLSDNVQFFLQVHIKSTLPNVFRDLAWEAGNVEYVKLLKTLADQNYTGHFLAEMWAPKDEIFDYEKEMARLNHAYEFVADKLKQAGYQLC</sequence>
<protein>
    <recommendedName>
        <fullName evidence="2">L-ribulose-5-phosphate 3-epimerase</fullName>
    </recommendedName>
</protein>
<dbReference type="PANTHER" id="PTHR43489">
    <property type="entry name" value="ISOMERASE"/>
    <property type="match status" value="1"/>
</dbReference>
<organism evidence="4 5">
    <name type="scientific">Mycoplasmoides fastidiosum</name>
    <dbReference type="NCBI Taxonomy" id="92758"/>
    <lineage>
        <taxon>Bacteria</taxon>
        <taxon>Bacillati</taxon>
        <taxon>Mycoplasmatota</taxon>
        <taxon>Mycoplasmoidales</taxon>
        <taxon>Mycoplasmoidaceae</taxon>
        <taxon>Mycoplasmoides</taxon>
    </lineage>
</organism>
<keyword evidence="5" id="KW-1185">Reference proteome</keyword>
<reference evidence="4" key="1">
    <citation type="submission" date="2023-07" db="EMBL/GenBank/DDBJ databases">
        <title>Genomic Encyclopedia of Type Strains, Phase IV (KMG-IV): sequencing the most valuable type-strain genomes for metagenomic binning, comparative biology and taxonomic classification.</title>
        <authorList>
            <person name="Goeker M."/>
        </authorList>
    </citation>
    <scope>NUCLEOTIDE SEQUENCE [LARGE SCALE GENOMIC DNA]</scope>
    <source>
        <strain evidence="4">DSM 21204</strain>
    </source>
</reference>
<dbReference type="Gene3D" id="3.20.20.150">
    <property type="entry name" value="Divalent-metal-dependent TIM barrel enzymes"/>
    <property type="match status" value="1"/>
</dbReference>
<dbReference type="NCBIfam" id="NF009689">
    <property type="entry name" value="PRK13210.1"/>
    <property type="match status" value="1"/>
</dbReference>
<dbReference type="InterPro" id="IPR013022">
    <property type="entry name" value="Xyl_isomerase-like_TIM-brl"/>
</dbReference>
<dbReference type="InterPro" id="IPR036237">
    <property type="entry name" value="Xyl_isomerase-like_sf"/>
</dbReference>
<evidence type="ECO:0000313" key="4">
    <source>
        <dbReference type="EMBL" id="MDQ0514102.1"/>
    </source>
</evidence>
<evidence type="ECO:0000313" key="5">
    <source>
        <dbReference type="Proteomes" id="UP001240643"/>
    </source>
</evidence>
<keyword evidence="1 4" id="KW-0413">Isomerase</keyword>
<evidence type="ECO:0000259" key="3">
    <source>
        <dbReference type="Pfam" id="PF01261"/>
    </source>
</evidence>